<evidence type="ECO:0000313" key="1">
    <source>
        <dbReference type="EMBL" id="KAJ4433201.1"/>
    </source>
</evidence>
<accession>A0ABQ8SHA7</accession>
<name>A0ABQ8SHA7_PERAM</name>
<reference evidence="1 2" key="1">
    <citation type="journal article" date="2022" name="Allergy">
        <title>Genome assembly and annotation of Periplaneta americana reveal a comprehensive cockroach allergen profile.</title>
        <authorList>
            <person name="Wang L."/>
            <person name="Xiong Q."/>
            <person name="Saelim N."/>
            <person name="Wang L."/>
            <person name="Nong W."/>
            <person name="Wan A.T."/>
            <person name="Shi M."/>
            <person name="Liu X."/>
            <person name="Cao Q."/>
            <person name="Hui J.H.L."/>
            <person name="Sookrung N."/>
            <person name="Leung T.F."/>
            <person name="Tungtrongchitr A."/>
            <person name="Tsui S.K.W."/>
        </authorList>
    </citation>
    <scope>NUCLEOTIDE SEQUENCE [LARGE SCALE GENOMIC DNA]</scope>
    <source>
        <strain evidence="1">PWHHKU_190912</strain>
    </source>
</reference>
<comment type="caution">
    <text evidence="1">The sequence shown here is derived from an EMBL/GenBank/DDBJ whole genome shotgun (WGS) entry which is preliminary data.</text>
</comment>
<sequence length="165" mass="18620">MSSTKRVKRPIHQYEERALVEPLLEIRQNNLNIESSSAHKIRSIALLCNVILSSRKSVEENWNATSGKRRCEEKPQGPGLIQDKKEITQTKSNTNYIKVNDISSSEKINTFASAHISQFRSINIEASRAVASWSKASYLGLALRNANWFESSWGKKFSHDISASV</sequence>
<dbReference type="Proteomes" id="UP001148838">
    <property type="component" value="Unassembled WGS sequence"/>
</dbReference>
<evidence type="ECO:0000313" key="2">
    <source>
        <dbReference type="Proteomes" id="UP001148838"/>
    </source>
</evidence>
<organism evidence="1 2">
    <name type="scientific">Periplaneta americana</name>
    <name type="common">American cockroach</name>
    <name type="synonym">Blatta americana</name>
    <dbReference type="NCBI Taxonomy" id="6978"/>
    <lineage>
        <taxon>Eukaryota</taxon>
        <taxon>Metazoa</taxon>
        <taxon>Ecdysozoa</taxon>
        <taxon>Arthropoda</taxon>
        <taxon>Hexapoda</taxon>
        <taxon>Insecta</taxon>
        <taxon>Pterygota</taxon>
        <taxon>Neoptera</taxon>
        <taxon>Polyneoptera</taxon>
        <taxon>Dictyoptera</taxon>
        <taxon>Blattodea</taxon>
        <taxon>Blattoidea</taxon>
        <taxon>Blattidae</taxon>
        <taxon>Blattinae</taxon>
        <taxon>Periplaneta</taxon>
    </lineage>
</organism>
<gene>
    <name evidence="1" type="ORF">ANN_15458</name>
</gene>
<keyword evidence="2" id="KW-1185">Reference proteome</keyword>
<proteinExistence type="predicted"/>
<protein>
    <submittedName>
        <fullName evidence="1">Uncharacterized protein</fullName>
    </submittedName>
</protein>
<dbReference type="EMBL" id="JAJSOF020000027">
    <property type="protein sequence ID" value="KAJ4433201.1"/>
    <property type="molecule type" value="Genomic_DNA"/>
</dbReference>